<dbReference type="Proteomes" id="UP000036851">
    <property type="component" value="Unassembled WGS sequence"/>
</dbReference>
<keyword evidence="22" id="KW-1185">Reference proteome</keyword>
<dbReference type="OrthoDB" id="9803598at2"/>
<evidence type="ECO:0000313" key="20">
    <source>
        <dbReference type="EMBL" id="KOC88116.1"/>
    </source>
</evidence>
<dbReference type="GO" id="GO:0004049">
    <property type="term" value="F:anthranilate synthase activity"/>
    <property type="evidence" value="ECO:0007669"/>
    <property type="project" value="UniProtKB-EC"/>
</dbReference>
<feature type="binding site" evidence="15">
    <location>
        <begin position="291"/>
        <end position="293"/>
    </location>
    <ligand>
        <name>L-tryptophan</name>
        <dbReference type="ChEBI" id="CHEBI:57912"/>
    </ligand>
</feature>
<feature type="binding site" evidence="15">
    <location>
        <position position="449"/>
    </location>
    <ligand>
        <name>chorismate</name>
        <dbReference type="ChEBI" id="CHEBI:29748"/>
    </ligand>
</feature>
<dbReference type="PANTHER" id="PTHR11236">
    <property type="entry name" value="AMINOBENZOATE/ANTHRANILATE SYNTHASE"/>
    <property type="match status" value="1"/>
</dbReference>
<dbReference type="UniPathway" id="UPA00035">
    <property type="reaction ID" value="UER00040"/>
</dbReference>
<evidence type="ECO:0000256" key="4">
    <source>
        <dbReference type="ARBA" id="ARBA00012266"/>
    </source>
</evidence>
<evidence type="ECO:0000256" key="12">
    <source>
        <dbReference type="ARBA" id="ARBA00025634"/>
    </source>
</evidence>
<dbReference type="RefSeq" id="WP_052902580.1">
    <property type="nucleotide sequence ID" value="NZ_JRXE01000038.1"/>
</dbReference>
<comment type="similarity">
    <text evidence="2 14">Belongs to the anthranilate synthase component I family.</text>
</comment>
<feature type="binding site" evidence="15">
    <location>
        <position position="40"/>
    </location>
    <ligand>
        <name>L-tryptophan</name>
        <dbReference type="ChEBI" id="CHEBI:57912"/>
    </ligand>
</feature>
<evidence type="ECO:0000256" key="15">
    <source>
        <dbReference type="PIRSR" id="PIRSR001373-1"/>
    </source>
</evidence>
<dbReference type="AlphaFoldDB" id="A0A0L7SWM4"/>
<comment type="pathway">
    <text evidence="1 14">Amino-acid biosynthesis; L-tryptophan biosynthesis; L-tryptophan from chorismate: step 1/5.</text>
</comment>
<dbReference type="GO" id="GO:0046872">
    <property type="term" value="F:metal ion binding"/>
    <property type="evidence" value="ECO:0007669"/>
    <property type="project" value="UniProtKB-KW"/>
</dbReference>
<feature type="binding site" evidence="16">
    <location>
        <position position="498"/>
    </location>
    <ligand>
        <name>Mg(2+)</name>
        <dbReference type="ChEBI" id="CHEBI:18420"/>
    </ligand>
</feature>
<dbReference type="Pfam" id="PF00425">
    <property type="entry name" value="Chorismate_bind"/>
    <property type="match status" value="1"/>
</dbReference>
<proteinExistence type="inferred from homology"/>
<dbReference type="InterPro" id="IPR006805">
    <property type="entry name" value="Anth_synth_I_N"/>
</dbReference>
<evidence type="ECO:0000256" key="5">
    <source>
        <dbReference type="ARBA" id="ARBA00020653"/>
    </source>
</evidence>
<comment type="catalytic activity">
    <reaction evidence="13 14">
        <text>chorismate + L-glutamine = anthranilate + pyruvate + L-glutamate + H(+)</text>
        <dbReference type="Rhea" id="RHEA:21732"/>
        <dbReference type="ChEBI" id="CHEBI:15361"/>
        <dbReference type="ChEBI" id="CHEBI:15378"/>
        <dbReference type="ChEBI" id="CHEBI:16567"/>
        <dbReference type="ChEBI" id="CHEBI:29748"/>
        <dbReference type="ChEBI" id="CHEBI:29985"/>
        <dbReference type="ChEBI" id="CHEBI:58359"/>
        <dbReference type="EC" id="4.1.3.27"/>
    </reaction>
</comment>
<dbReference type="InterPro" id="IPR005257">
    <property type="entry name" value="Anth_synth_I_TrpE"/>
</dbReference>
<feature type="domain" description="Anthranilate synthase component I N-terminal" evidence="18">
    <location>
        <begin position="19"/>
        <end position="190"/>
    </location>
</feature>
<dbReference type="EC" id="4.1.3.27" evidence="4 14"/>
<evidence type="ECO:0000256" key="1">
    <source>
        <dbReference type="ARBA" id="ARBA00004873"/>
    </source>
</evidence>
<dbReference type="Proteomes" id="UP000037088">
    <property type="component" value="Unassembled WGS sequence"/>
</dbReference>
<feature type="binding site" evidence="15">
    <location>
        <position position="469"/>
    </location>
    <ligand>
        <name>chorismate</name>
        <dbReference type="ChEBI" id="CHEBI:29748"/>
    </ligand>
</feature>
<dbReference type="GO" id="GO:0000162">
    <property type="term" value="P:L-tryptophan biosynthetic process"/>
    <property type="evidence" value="ECO:0007669"/>
    <property type="project" value="UniProtKB-UniPathway"/>
</dbReference>
<evidence type="ECO:0000256" key="7">
    <source>
        <dbReference type="ARBA" id="ARBA00022723"/>
    </source>
</evidence>
<reference evidence="21 22" key="1">
    <citation type="journal article" date="2015" name="Int. J. Syst. Evol. Microbiol.">
        <title>Erwinia iniecta sp. nov., isolated from Russian wheat aphids (Diuraphis noxia).</title>
        <authorList>
            <person name="Campillo T."/>
            <person name="Luna E."/>
            <person name="Portier P."/>
            <person name="Fischer-Le Saux M."/>
            <person name="Lapitan N."/>
            <person name="Tisserat N.A."/>
            <person name="Leach J.E."/>
        </authorList>
    </citation>
    <scope>NUCLEOTIDE SEQUENCE [LARGE SCALE GENOMIC DNA]</scope>
    <source>
        <strain evidence="19 22">B120</strain>
        <strain evidence="20 21">B149</strain>
    </source>
</reference>
<evidence type="ECO:0000256" key="2">
    <source>
        <dbReference type="ARBA" id="ARBA00009562"/>
    </source>
</evidence>
<protein>
    <recommendedName>
        <fullName evidence="5 14">Anthranilate synthase component 1</fullName>
        <ecNumber evidence="4 14">4.1.3.27</ecNumber>
    </recommendedName>
</protein>
<comment type="cofactor">
    <cofactor evidence="16">
        <name>Mg(2+)</name>
        <dbReference type="ChEBI" id="CHEBI:18420"/>
    </cofactor>
    <text evidence="16">Binds 1 Mg(2+) ion per subunit.</text>
</comment>
<keyword evidence="7 16" id="KW-0479">Metal-binding</keyword>
<keyword evidence="11 14" id="KW-0456">Lyase</keyword>
<evidence type="ECO:0000256" key="16">
    <source>
        <dbReference type="PIRSR" id="PIRSR001373-2"/>
    </source>
</evidence>
<evidence type="ECO:0000259" key="18">
    <source>
        <dbReference type="Pfam" id="PF04715"/>
    </source>
</evidence>
<dbReference type="FunFam" id="3.60.120.10:FF:000006">
    <property type="entry name" value="Anthranilate synthase component 1"/>
    <property type="match status" value="1"/>
</dbReference>
<evidence type="ECO:0000256" key="9">
    <source>
        <dbReference type="ARBA" id="ARBA00022842"/>
    </source>
</evidence>
<evidence type="ECO:0000256" key="8">
    <source>
        <dbReference type="ARBA" id="ARBA00022822"/>
    </source>
</evidence>
<dbReference type="InterPro" id="IPR005801">
    <property type="entry name" value="ADC_synthase"/>
</dbReference>
<dbReference type="PATRIC" id="fig|1560201.3.peg.4284"/>
<feature type="domain" description="Chorismate-utilising enzyme C-terminal" evidence="17">
    <location>
        <begin position="242"/>
        <end position="502"/>
    </location>
</feature>
<evidence type="ECO:0000256" key="3">
    <source>
        <dbReference type="ARBA" id="ARBA00011575"/>
    </source>
</evidence>
<dbReference type="NCBIfam" id="TIGR00565">
    <property type="entry name" value="trpE_proteo"/>
    <property type="match status" value="1"/>
</dbReference>
<evidence type="ECO:0000256" key="10">
    <source>
        <dbReference type="ARBA" id="ARBA00023141"/>
    </source>
</evidence>
<dbReference type="PRINTS" id="PR00095">
    <property type="entry name" value="ANTSNTHASEI"/>
</dbReference>
<keyword evidence="6 14" id="KW-0028">Amino-acid biosynthesis</keyword>
<name>A0A0L7SWM4_9GAMM</name>
<evidence type="ECO:0000313" key="22">
    <source>
        <dbReference type="Proteomes" id="UP000037088"/>
    </source>
</evidence>
<evidence type="ECO:0000256" key="6">
    <source>
        <dbReference type="ARBA" id="ARBA00022605"/>
    </source>
</evidence>
<keyword evidence="8 14" id="KW-0822">Tryptophan biosynthesis</keyword>
<organism evidence="19 22">
    <name type="scientific">Winslowiella iniecta</name>
    <dbReference type="NCBI Taxonomy" id="1560201"/>
    <lineage>
        <taxon>Bacteria</taxon>
        <taxon>Pseudomonadati</taxon>
        <taxon>Pseudomonadota</taxon>
        <taxon>Gammaproteobacteria</taxon>
        <taxon>Enterobacterales</taxon>
        <taxon>Erwiniaceae</taxon>
        <taxon>Winslowiella</taxon>
    </lineage>
</organism>
<gene>
    <name evidence="19" type="ORF">NG42_20180</name>
    <name evidence="20" type="ORF">NG43_20855</name>
</gene>
<comment type="subunit">
    <text evidence="3">Heterotetramer consisting of two non-identical subunits: a beta subunit (TrpG) and a large alpha subunit (TrpE).</text>
</comment>
<dbReference type="Gene3D" id="3.60.120.10">
    <property type="entry name" value="Anthranilate synthase"/>
    <property type="match status" value="1"/>
</dbReference>
<evidence type="ECO:0000256" key="11">
    <source>
        <dbReference type="ARBA" id="ARBA00023239"/>
    </source>
</evidence>
<dbReference type="PANTHER" id="PTHR11236:SF49">
    <property type="entry name" value="ANTHRANILATE SYNTHASE COMPONENT 1"/>
    <property type="match status" value="1"/>
</dbReference>
<dbReference type="EMBL" id="JRXE01000038">
    <property type="protein sequence ID" value="KOC87523.1"/>
    <property type="molecule type" value="Genomic_DNA"/>
</dbReference>
<dbReference type="NCBIfam" id="NF010079">
    <property type="entry name" value="PRK13564.1"/>
    <property type="match status" value="1"/>
</dbReference>
<sequence length="520" mass="57394">MPNAKPTLKLITGNAPYREDPAAVFHQLCGARPATLLLESADIDSKKNLKSLLIVDSALRITALDKTVTLQALSENGRALLPLLDAALPAEVDNQIRPDGRVLTFPEINQLQDEDSRLRSLSVFDALRLFPTLVNTPVEEREAMLLGGLFAYDLVAGFETLPALDNQQRCPDYCFYLAETLLIIDHQTQTSRLQASLFAPSTAEFQRLQGRIEQLHGQMLQPAPALPVQQVEKMSLSCNQSDEEYCAVVRNMQEAIRIGEIFQVVPSRRFSLPCPSPLAAYDTLKNSNPSPYMFFMQDQDFSLFGASPESSLKYEATDRQIEIYPIAGTRPRGRHADGSLDRDLDSRIELEMRTDHKELAEHLMLVDLARNDLARICEAGSRYVADLTKVDRYSFVMHLVSRVVGKLRGDLDVLHAYRACMNMGTLSGAPKVRAMQLIAAAEGTRRGSYGGAVGYFTANGDLDTCIVIRSAWVEDGVATVQAGAGVVLDSNPQAEADESRNKARAVLRAIATAHHCTEIF</sequence>
<dbReference type="EMBL" id="JRXF01000053">
    <property type="protein sequence ID" value="KOC88116.1"/>
    <property type="molecule type" value="Genomic_DNA"/>
</dbReference>
<evidence type="ECO:0000313" key="21">
    <source>
        <dbReference type="Proteomes" id="UP000036851"/>
    </source>
</evidence>
<evidence type="ECO:0000259" key="17">
    <source>
        <dbReference type="Pfam" id="PF00425"/>
    </source>
</evidence>
<dbReference type="InterPro" id="IPR019999">
    <property type="entry name" value="Anth_synth_I-like"/>
</dbReference>
<feature type="binding site" evidence="15">
    <location>
        <begin position="483"/>
        <end position="485"/>
    </location>
    <ligand>
        <name>chorismate</name>
        <dbReference type="ChEBI" id="CHEBI:29748"/>
    </ligand>
</feature>
<dbReference type="PIRSF" id="PIRSF001373">
    <property type="entry name" value="TrpE"/>
    <property type="match status" value="1"/>
</dbReference>
<dbReference type="Pfam" id="PF04715">
    <property type="entry name" value="Anth_synt_I_N"/>
    <property type="match status" value="1"/>
</dbReference>
<evidence type="ECO:0000256" key="14">
    <source>
        <dbReference type="PIRNR" id="PIRNR001373"/>
    </source>
</evidence>
<feature type="binding site" evidence="15">
    <location>
        <begin position="328"/>
        <end position="329"/>
    </location>
    <ligand>
        <name>chorismate</name>
        <dbReference type="ChEBI" id="CHEBI:29748"/>
    </ligand>
</feature>
<accession>A0A0L7SWM4</accession>
<evidence type="ECO:0000313" key="19">
    <source>
        <dbReference type="EMBL" id="KOC87523.1"/>
    </source>
</evidence>
<evidence type="ECO:0000256" key="13">
    <source>
        <dbReference type="ARBA" id="ARBA00047683"/>
    </source>
</evidence>
<keyword evidence="10 14" id="KW-0057">Aromatic amino acid biosynthesis</keyword>
<comment type="function">
    <text evidence="12">Part of a heterotetrameric complex that catalyzes the two-step biosynthesis of anthranilate, an intermediate in the biosynthesis of L-tryptophan. In the first step, the glutamine-binding beta subunit (TrpG) of anthranilate synthase (AS) provides the glutamine amidotransferase activity which generates ammonia as a substrate that, along with chorismate, is used in the second step, catalyzed by the large alpha subunit of AS (TrpE) to produce anthranilate. In the absence of TrpG, TrpE can synthesize anthranilate directly from chorismate and high concentrations of ammonia.</text>
</comment>
<feature type="binding site" evidence="16">
    <location>
        <position position="361"/>
    </location>
    <ligand>
        <name>Mg(2+)</name>
        <dbReference type="ChEBI" id="CHEBI:18420"/>
    </ligand>
</feature>
<keyword evidence="9 16" id="KW-0460">Magnesium</keyword>
<comment type="caution">
    <text evidence="19">The sequence shown here is derived from an EMBL/GenBank/DDBJ whole genome shotgun (WGS) entry which is preliminary data.</text>
</comment>
<dbReference type="SUPFAM" id="SSF56322">
    <property type="entry name" value="ADC synthase"/>
    <property type="match status" value="1"/>
</dbReference>
<dbReference type="STRING" id="1560201.NG42_20180"/>
<dbReference type="InterPro" id="IPR015890">
    <property type="entry name" value="Chorismate_C"/>
</dbReference>